<name>A0A193SSU4_9PSED</name>
<gene>
    <name evidence="2" type="ORF">PL963_03778</name>
</gene>
<protein>
    <submittedName>
        <fullName evidence="2">Uncharacterized protein</fullName>
    </submittedName>
</protein>
<reference evidence="3" key="1">
    <citation type="submission" date="2017-11" db="EMBL/GenBank/DDBJ databases">
        <authorList>
            <person name="Blom J."/>
        </authorList>
    </citation>
    <scope>NUCLEOTIDE SEQUENCE [LARGE SCALE GENOMIC DNA]</scope>
</reference>
<evidence type="ECO:0000313" key="3">
    <source>
        <dbReference type="Proteomes" id="UP000239025"/>
    </source>
</evidence>
<keyword evidence="1" id="KW-0472">Membrane</keyword>
<proteinExistence type="predicted"/>
<keyword evidence="1" id="KW-1133">Transmembrane helix</keyword>
<keyword evidence="3" id="KW-1185">Reference proteome</keyword>
<accession>A0A193SSU4</accession>
<sequence length="101" mass="10666">MLENNPDHALLGYADTVGVAPVGLQLFRSGTLLAVANSSRFALPAAIGNMTILAVISIHPVLVQTVRALFVSRSLSVAADDLTLYLTSYNNGQVQIILTSN</sequence>
<organism evidence="2 3">
    <name type="scientific">Pseudomonas cerasi</name>
    <dbReference type="NCBI Taxonomy" id="1583341"/>
    <lineage>
        <taxon>Bacteria</taxon>
        <taxon>Pseudomonadati</taxon>
        <taxon>Pseudomonadota</taxon>
        <taxon>Gammaproteobacteria</taxon>
        <taxon>Pseudomonadales</taxon>
        <taxon>Pseudomonadaceae</taxon>
        <taxon>Pseudomonas</taxon>
    </lineage>
</organism>
<evidence type="ECO:0000313" key="2">
    <source>
        <dbReference type="EMBL" id="SOS21865.1"/>
    </source>
</evidence>
<dbReference type="EMBL" id="LT963395">
    <property type="protein sequence ID" value="SOS21865.1"/>
    <property type="molecule type" value="Genomic_DNA"/>
</dbReference>
<keyword evidence="1" id="KW-0812">Transmembrane</keyword>
<feature type="transmembrane region" description="Helical" evidence="1">
    <location>
        <begin position="41"/>
        <end position="63"/>
    </location>
</feature>
<dbReference type="RefSeq" id="WP_065350337.1">
    <property type="nucleotide sequence ID" value="NZ_LT222319.1"/>
</dbReference>
<evidence type="ECO:0000256" key="1">
    <source>
        <dbReference type="SAM" id="Phobius"/>
    </source>
</evidence>
<dbReference type="AlphaFoldDB" id="A0A193SSU4"/>
<dbReference type="Proteomes" id="UP000239025">
    <property type="component" value="Chromosome 1"/>
</dbReference>